<evidence type="ECO:0008006" key="4">
    <source>
        <dbReference type="Google" id="ProtNLM"/>
    </source>
</evidence>
<proteinExistence type="predicted"/>
<evidence type="ECO:0000313" key="2">
    <source>
        <dbReference type="EMBL" id="BBO21751.1"/>
    </source>
</evidence>
<dbReference type="EMBL" id="AP021857">
    <property type="protein sequence ID" value="BBO21751.1"/>
    <property type="molecule type" value="Genomic_DNA"/>
</dbReference>
<dbReference type="KEGG" id="ddz:DSYM_24500"/>
<dbReference type="Proteomes" id="UP000662914">
    <property type="component" value="Chromosome"/>
</dbReference>
<keyword evidence="1" id="KW-0732">Signal</keyword>
<feature type="chain" id="PRO_5035248514" description="TIGR03790 family protein" evidence="1">
    <location>
        <begin position="27"/>
        <end position="414"/>
    </location>
</feature>
<dbReference type="NCBIfam" id="TIGR03790">
    <property type="entry name" value="TIGR03790 family protein"/>
    <property type="match status" value="1"/>
</dbReference>
<feature type="signal peptide" evidence="1">
    <location>
        <begin position="1"/>
        <end position="26"/>
    </location>
</feature>
<evidence type="ECO:0000256" key="1">
    <source>
        <dbReference type="SAM" id="SignalP"/>
    </source>
</evidence>
<dbReference type="AlphaFoldDB" id="A0A809S6L3"/>
<name>A0A809S6L3_9PROT</name>
<evidence type="ECO:0000313" key="3">
    <source>
        <dbReference type="Proteomes" id="UP000662914"/>
    </source>
</evidence>
<protein>
    <recommendedName>
        <fullName evidence="4">TIGR03790 family protein</fullName>
    </recommendedName>
</protein>
<sequence>MDTIGAMRRFFLLFPLLAALAAPARAEPRILLPRTGLTAGELALVINESDPLSREIGAYYAAARRLPAANVIRVRFAPGRGALAREEFERLREEIVAATPEHVQAYALAWAQPWRAGCMSLTSALAFGFDERFCSQHCGATAPSPYFNSPSLYPARDLGLRPAMLLAAEDFAGAKALIDRGVAADGSHPAGRAYLLHTPDKARSVRAATFAQTAQELAGVFPIEVLEASDLRDRHDVLFYFTGLAQVGALETLTFLPGALADHLTSFGGQLTDSRQMSSLRWLEAGATASYGTVVEPCNHPQKFPLPALAMFFYAAGATAIEAYWKSVAWPGEGVFVGEPLARPFAPTLRALGGGRYVLRLHSPRAGRLRLERADSPMGPFRVVGAGPAVVRGANLVRFTVPTQQAGYLRLNWP</sequence>
<reference evidence="2" key="1">
    <citation type="journal article" name="DNA Res.">
        <title>The physiological potential of anammox bacteria as revealed by their core genome structure.</title>
        <authorList>
            <person name="Okubo T."/>
            <person name="Toyoda A."/>
            <person name="Fukuhara K."/>
            <person name="Uchiyama I."/>
            <person name="Harigaya Y."/>
            <person name="Kuroiwa M."/>
            <person name="Suzuki T."/>
            <person name="Murakami Y."/>
            <person name="Suwa Y."/>
            <person name="Takami H."/>
        </authorList>
    </citation>
    <scope>NUCLEOTIDE SEQUENCE</scope>
    <source>
        <strain evidence="2">317325-3</strain>
    </source>
</reference>
<organism evidence="2 3">
    <name type="scientific">Candidatus Desulfobacillus denitrificans</name>
    <dbReference type="NCBI Taxonomy" id="2608985"/>
    <lineage>
        <taxon>Bacteria</taxon>
        <taxon>Pseudomonadati</taxon>
        <taxon>Pseudomonadota</taxon>
        <taxon>Betaproteobacteria</taxon>
        <taxon>Candidatus Desulfobacillus</taxon>
    </lineage>
</organism>
<dbReference type="InterPro" id="IPR022265">
    <property type="entry name" value="CHP03790"/>
</dbReference>
<accession>A0A809S6L3</accession>
<gene>
    <name evidence="2" type="ORF">DSYM_24500</name>
</gene>